<protein>
    <submittedName>
        <fullName evidence="1">Uncharacterized protein</fullName>
    </submittedName>
</protein>
<gene>
    <name evidence="1" type="ORF">RIF29_38069</name>
</gene>
<proteinExistence type="predicted"/>
<reference evidence="1 2" key="1">
    <citation type="submission" date="2024-01" db="EMBL/GenBank/DDBJ databases">
        <title>The genomes of 5 underutilized Papilionoideae crops provide insights into root nodulation and disease resistanc.</title>
        <authorList>
            <person name="Yuan L."/>
        </authorList>
    </citation>
    <scope>NUCLEOTIDE SEQUENCE [LARGE SCALE GENOMIC DNA]</scope>
    <source>
        <strain evidence="1">ZHUSHIDOU_FW_LH</strain>
        <tissue evidence="1">Leaf</tissue>
    </source>
</reference>
<keyword evidence="2" id="KW-1185">Reference proteome</keyword>
<accession>A0AAN9DZG3</accession>
<name>A0AAN9DZG3_CROPI</name>
<evidence type="ECO:0000313" key="2">
    <source>
        <dbReference type="Proteomes" id="UP001372338"/>
    </source>
</evidence>
<organism evidence="1 2">
    <name type="scientific">Crotalaria pallida</name>
    <name type="common">Smooth rattlebox</name>
    <name type="synonym">Crotalaria striata</name>
    <dbReference type="NCBI Taxonomy" id="3830"/>
    <lineage>
        <taxon>Eukaryota</taxon>
        <taxon>Viridiplantae</taxon>
        <taxon>Streptophyta</taxon>
        <taxon>Embryophyta</taxon>
        <taxon>Tracheophyta</taxon>
        <taxon>Spermatophyta</taxon>
        <taxon>Magnoliopsida</taxon>
        <taxon>eudicotyledons</taxon>
        <taxon>Gunneridae</taxon>
        <taxon>Pentapetalae</taxon>
        <taxon>rosids</taxon>
        <taxon>fabids</taxon>
        <taxon>Fabales</taxon>
        <taxon>Fabaceae</taxon>
        <taxon>Papilionoideae</taxon>
        <taxon>50 kb inversion clade</taxon>
        <taxon>genistoids sensu lato</taxon>
        <taxon>core genistoids</taxon>
        <taxon>Crotalarieae</taxon>
        <taxon>Crotalaria</taxon>
    </lineage>
</organism>
<evidence type="ECO:0000313" key="1">
    <source>
        <dbReference type="EMBL" id="KAK7243276.1"/>
    </source>
</evidence>
<dbReference type="Proteomes" id="UP001372338">
    <property type="component" value="Unassembled WGS sequence"/>
</dbReference>
<sequence>MVHCFDPPLTEHTQDRLIKGDNLSMLQCLSRRQLSHHDFPHQGRYFCWDKAVPNLRVTSMSRNRLMKQKPIRRPDRETPFLFQTPAPTVNHVRITFKRLNSPHEVRTQLLFPLKQKTPPPKVSDPTIPFEPPSICHRPIFASRIREEPGEGAFETNLTTPIFMPKTSLLTVANRSP</sequence>
<comment type="caution">
    <text evidence="1">The sequence shown here is derived from an EMBL/GenBank/DDBJ whole genome shotgun (WGS) entry which is preliminary data.</text>
</comment>
<dbReference type="AlphaFoldDB" id="A0AAN9DZG3"/>
<dbReference type="EMBL" id="JAYWIO010000008">
    <property type="protein sequence ID" value="KAK7243276.1"/>
    <property type="molecule type" value="Genomic_DNA"/>
</dbReference>